<organism evidence="3 4">
    <name type="scientific">Lymnaea stagnalis</name>
    <name type="common">Great pond snail</name>
    <name type="synonym">Helix stagnalis</name>
    <dbReference type="NCBI Taxonomy" id="6523"/>
    <lineage>
        <taxon>Eukaryota</taxon>
        <taxon>Metazoa</taxon>
        <taxon>Spiralia</taxon>
        <taxon>Lophotrochozoa</taxon>
        <taxon>Mollusca</taxon>
        <taxon>Gastropoda</taxon>
        <taxon>Heterobranchia</taxon>
        <taxon>Euthyneura</taxon>
        <taxon>Panpulmonata</taxon>
        <taxon>Hygrophila</taxon>
        <taxon>Lymnaeoidea</taxon>
        <taxon>Lymnaeidae</taxon>
        <taxon>Lymnaea</taxon>
    </lineage>
</organism>
<evidence type="ECO:0000256" key="1">
    <source>
        <dbReference type="SAM" id="MobiDB-lite"/>
    </source>
</evidence>
<keyword evidence="4" id="KW-1185">Reference proteome</keyword>
<dbReference type="AlphaFoldDB" id="A0AAV2HD17"/>
<proteinExistence type="predicted"/>
<accession>A0AAV2HD17</accession>
<feature type="region of interest" description="Disordered" evidence="1">
    <location>
        <begin position="214"/>
        <end position="235"/>
    </location>
</feature>
<dbReference type="Proteomes" id="UP001497497">
    <property type="component" value="Unassembled WGS sequence"/>
</dbReference>
<sequence>MTSNCWRTAKSCPSTDQGASSKASCKAWFRCETAGDYVIRWRCHSADEDLNNTGLPFSLCSDLVQTRDLTECPPPVVCADDPYQDGAHATNDLSTDVILAIAVASFAVLAIMLIMASTYKYCMMRKRSKRRPPPRQFVIRDFPYPVRYHNLWGTGHHLHDYVNKKSTSSPVYGSPYPDVYFSRPYEASRQFENLLTSSDDSMDNHIGEYNLARNQHGHSHSHGGGKQKSDPSVVTGSFVFHQPGSAGVGGLKKEAKRQDGWVHSKSDKKDVDGGDNAECYHIYRGNLSKFRATEQMSGSTHRSFVKKEHHHRVSDVSSDCPHGQRLTSITIPSFNHSLHQSKHHHDKINREHQLHHDKINREHQLREELTEKFTIHSFDSRSSSSSSRSRDSIPPSEMGFVEHNPRAYGNGRSSRHPQAKTSKPRHRSPSSNSPDVISSHNFTNAFVRVGMNVYRSLHGKASTAGSSTNTKHHIIAKNLHTTNNHHSTNNNSMELSYDSFRNEHLRELATRGAASSSTLEAGFRQKSSELDMPAHIRY</sequence>
<reference evidence="3 4" key="1">
    <citation type="submission" date="2024-04" db="EMBL/GenBank/DDBJ databases">
        <authorList>
            <consortium name="Genoscope - CEA"/>
            <person name="William W."/>
        </authorList>
    </citation>
    <scope>NUCLEOTIDE SEQUENCE [LARGE SCALE GENOMIC DNA]</scope>
</reference>
<feature type="compositionally biased region" description="Basic residues" evidence="1">
    <location>
        <begin position="413"/>
        <end position="428"/>
    </location>
</feature>
<name>A0AAV2HD17_LYMST</name>
<feature type="transmembrane region" description="Helical" evidence="2">
    <location>
        <begin position="97"/>
        <end position="122"/>
    </location>
</feature>
<keyword evidence="2" id="KW-1133">Transmembrane helix</keyword>
<evidence type="ECO:0000313" key="4">
    <source>
        <dbReference type="Proteomes" id="UP001497497"/>
    </source>
</evidence>
<feature type="region of interest" description="Disordered" evidence="1">
    <location>
        <begin position="1"/>
        <end position="20"/>
    </location>
</feature>
<feature type="compositionally biased region" description="Low complexity" evidence="1">
    <location>
        <begin position="429"/>
        <end position="439"/>
    </location>
</feature>
<dbReference type="EMBL" id="CAXITT010000095">
    <property type="protein sequence ID" value="CAL1531697.1"/>
    <property type="molecule type" value="Genomic_DNA"/>
</dbReference>
<evidence type="ECO:0000256" key="2">
    <source>
        <dbReference type="SAM" id="Phobius"/>
    </source>
</evidence>
<feature type="region of interest" description="Disordered" evidence="1">
    <location>
        <begin position="511"/>
        <end position="538"/>
    </location>
</feature>
<gene>
    <name evidence="3" type="ORF">GSLYS_00005792001</name>
</gene>
<feature type="compositionally biased region" description="Basic and acidic residues" evidence="1">
    <location>
        <begin position="526"/>
        <end position="538"/>
    </location>
</feature>
<feature type="compositionally biased region" description="Basic residues" evidence="1">
    <location>
        <begin position="215"/>
        <end position="225"/>
    </location>
</feature>
<protein>
    <submittedName>
        <fullName evidence="3">Uncharacterized protein</fullName>
    </submittedName>
</protein>
<feature type="region of interest" description="Disordered" evidence="1">
    <location>
        <begin position="377"/>
        <end position="439"/>
    </location>
</feature>
<evidence type="ECO:0000313" key="3">
    <source>
        <dbReference type="EMBL" id="CAL1531697.1"/>
    </source>
</evidence>
<feature type="compositionally biased region" description="Basic and acidic residues" evidence="1">
    <location>
        <begin position="348"/>
        <end position="357"/>
    </location>
</feature>
<keyword evidence="2" id="KW-0812">Transmembrane</keyword>
<comment type="caution">
    <text evidence="3">The sequence shown here is derived from an EMBL/GenBank/DDBJ whole genome shotgun (WGS) entry which is preliminary data.</text>
</comment>
<feature type="region of interest" description="Disordered" evidence="1">
    <location>
        <begin position="338"/>
        <end position="357"/>
    </location>
</feature>
<keyword evidence="2" id="KW-0472">Membrane</keyword>